<gene>
    <name evidence="1" type="ORF">RFI_03077</name>
</gene>
<name>X6P8N5_RETFI</name>
<dbReference type="AlphaFoldDB" id="X6P8N5"/>
<dbReference type="InterPro" id="IPR015943">
    <property type="entry name" value="WD40/YVTN_repeat-like_dom_sf"/>
</dbReference>
<dbReference type="Gene3D" id="2.130.10.10">
    <property type="entry name" value="YVTN repeat-like/Quinoprotein amine dehydrogenase"/>
    <property type="match status" value="1"/>
</dbReference>
<dbReference type="Proteomes" id="UP000023152">
    <property type="component" value="Unassembled WGS sequence"/>
</dbReference>
<feature type="non-terminal residue" evidence="1">
    <location>
        <position position="1"/>
    </location>
</feature>
<evidence type="ECO:0000313" key="1">
    <source>
        <dbReference type="EMBL" id="ETO34017.1"/>
    </source>
</evidence>
<organism evidence="1 2">
    <name type="scientific">Reticulomyxa filosa</name>
    <dbReference type="NCBI Taxonomy" id="46433"/>
    <lineage>
        <taxon>Eukaryota</taxon>
        <taxon>Sar</taxon>
        <taxon>Rhizaria</taxon>
        <taxon>Retaria</taxon>
        <taxon>Foraminifera</taxon>
        <taxon>Monothalamids</taxon>
        <taxon>Reticulomyxidae</taxon>
        <taxon>Reticulomyxa</taxon>
    </lineage>
</organism>
<accession>X6P8N5</accession>
<sequence length="139" mass="16428">VMIKVMIKVMNLKKWKGSHSSYDIGYKHYKLHLVGLMNLINLLSDMLFYLSLQSIDYKTFNDRQLICSESCDITVCVYDVDNNKQIQLFDECPNLVNCVTFSSYHYNNNNDNKNNSKFVQYKINISIRSQRLKRMIFGF</sequence>
<dbReference type="SUPFAM" id="SSF50978">
    <property type="entry name" value="WD40 repeat-like"/>
    <property type="match status" value="1"/>
</dbReference>
<keyword evidence="2" id="KW-1185">Reference proteome</keyword>
<dbReference type="InterPro" id="IPR036322">
    <property type="entry name" value="WD40_repeat_dom_sf"/>
</dbReference>
<comment type="caution">
    <text evidence="1">The sequence shown here is derived from an EMBL/GenBank/DDBJ whole genome shotgun (WGS) entry which is preliminary data.</text>
</comment>
<proteinExistence type="predicted"/>
<evidence type="ECO:0000313" key="2">
    <source>
        <dbReference type="Proteomes" id="UP000023152"/>
    </source>
</evidence>
<dbReference type="EMBL" id="ASPP01002944">
    <property type="protein sequence ID" value="ETO34017.1"/>
    <property type="molecule type" value="Genomic_DNA"/>
</dbReference>
<protein>
    <submittedName>
        <fullName evidence="1">Uncharacterized protein</fullName>
    </submittedName>
</protein>
<reference evidence="1 2" key="1">
    <citation type="journal article" date="2013" name="Curr. Biol.">
        <title>The Genome of the Foraminiferan Reticulomyxa filosa.</title>
        <authorList>
            <person name="Glockner G."/>
            <person name="Hulsmann N."/>
            <person name="Schleicher M."/>
            <person name="Noegel A.A."/>
            <person name="Eichinger L."/>
            <person name="Gallinger C."/>
            <person name="Pawlowski J."/>
            <person name="Sierra R."/>
            <person name="Euteneuer U."/>
            <person name="Pillet L."/>
            <person name="Moustafa A."/>
            <person name="Platzer M."/>
            <person name="Groth M."/>
            <person name="Szafranski K."/>
            <person name="Schliwa M."/>
        </authorList>
    </citation>
    <scope>NUCLEOTIDE SEQUENCE [LARGE SCALE GENOMIC DNA]</scope>
</reference>